<organism evidence="2 3">
    <name type="scientific">Rhodotorula paludigena</name>
    <dbReference type="NCBI Taxonomy" id="86838"/>
    <lineage>
        <taxon>Eukaryota</taxon>
        <taxon>Fungi</taxon>
        <taxon>Dikarya</taxon>
        <taxon>Basidiomycota</taxon>
        <taxon>Pucciniomycotina</taxon>
        <taxon>Microbotryomycetes</taxon>
        <taxon>Sporidiobolales</taxon>
        <taxon>Sporidiobolaceae</taxon>
        <taxon>Rhodotorula</taxon>
    </lineage>
</organism>
<evidence type="ECO:0000313" key="2">
    <source>
        <dbReference type="EMBL" id="GJN87629.1"/>
    </source>
</evidence>
<gene>
    <name evidence="2" type="ORF">Rhopal_000584-T1</name>
</gene>
<dbReference type="PANTHER" id="PTHR38702:SF1">
    <property type="entry name" value="CALPONIN-HOMOLOGY (CH) DOMAIN-CONTAINING PROTEIN"/>
    <property type="match status" value="1"/>
</dbReference>
<protein>
    <recommendedName>
        <fullName evidence="4">Calponin-homology (CH) domain-containing protein</fullName>
    </recommendedName>
</protein>
<evidence type="ECO:0000313" key="3">
    <source>
        <dbReference type="Proteomes" id="UP001342314"/>
    </source>
</evidence>
<dbReference type="AlphaFoldDB" id="A0AAV5GCQ5"/>
<keyword evidence="3" id="KW-1185">Reference proteome</keyword>
<dbReference type="Proteomes" id="UP001342314">
    <property type="component" value="Unassembled WGS sequence"/>
</dbReference>
<accession>A0AAV5GCQ5</accession>
<feature type="compositionally biased region" description="Acidic residues" evidence="1">
    <location>
        <begin position="206"/>
        <end position="215"/>
    </location>
</feature>
<feature type="region of interest" description="Disordered" evidence="1">
    <location>
        <begin position="206"/>
        <end position="280"/>
    </location>
</feature>
<name>A0AAV5GCQ5_9BASI</name>
<feature type="compositionally biased region" description="Basic and acidic residues" evidence="1">
    <location>
        <begin position="112"/>
        <end position="137"/>
    </location>
</feature>
<feature type="region of interest" description="Disordered" evidence="1">
    <location>
        <begin position="154"/>
        <end position="189"/>
    </location>
</feature>
<feature type="region of interest" description="Disordered" evidence="1">
    <location>
        <begin position="58"/>
        <end position="137"/>
    </location>
</feature>
<dbReference type="PANTHER" id="PTHR38702">
    <property type="entry name" value="CALPONIN-HOMOLOGY (CH) DOMAIN-CONTAINING PROTEIN"/>
    <property type="match status" value="1"/>
</dbReference>
<comment type="caution">
    <text evidence="2">The sequence shown here is derived from an EMBL/GenBank/DDBJ whole genome shotgun (WGS) entry which is preliminary data.</text>
</comment>
<feature type="compositionally biased region" description="Acidic residues" evidence="1">
    <location>
        <begin position="175"/>
        <end position="184"/>
    </location>
</feature>
<evidence type="ECO:0000256" key="1">
    <source>
        <dbReference type="SAM" id="MobiDB-lite"/>
    </source>
</evidence>
<feature type="compositionally biased region" description="Basic and acidic residues" evidence="1">
    <location>
        <begin position="91"/>
        <end position="104"/>
    </location>
</feature>
<sequence>MPASPSSSFEPPPSSAAPRRAPFYATAALSRQSVHSLPSIQHLQHGFAKLGLLAEADAEADKGAPGVGRTGDRRRSRPRGSTALGGSTTSVDEHDEQRESDRAKVLQALGPEPERPVVDDRPAWQRAEEAAEKETAVRDVAQLRSNAIDALDAVCTSRPPAHNLRGAEDRGGERGEEEGEEEEERLWGEVRRRAWDVLGMVRELEREMEDGNEESEERHRVREEWQGRGREGDQQVESVDSPFADEQRSSTSSSRSPTGPADNTSDDSRRSQVAAAPSAVQTALVQRWADAAAAVLRRSGGSGARRGRVSDASAGGEESAERVGEGAGGGREEGAEEEEGLPAWAREEGWDDGLARAHAIICAVLPASQIADLPDPTSSRDALLDALSDGVLLSHAFNAVLRLPSLSRPFGFLPPASIHTFASPPTPAGSADMVRALSTASNSSDAGGAGGERVGVTFRRAENLAQWAAALKHRYALSLGPPAFDARLVAARRPLSDTVNEGAPSDWRKMLGGAVGAWAGAAASEAREVWDEERECGTGAGGGHTPGVEG</sequence>
<proteinExistence type="predicted"/>
<evidence type="ECO:0008006" key="4">
    <source>
        <dbReference type="Google" id="ProtNLM"/>
    </source>
</evidence>
<feature type="compositionally biased region" description="Basic and acidic residues" evidence="1">
    <location>
        <begin position="216"/>
        <end position="233"/>
    </location>
</feature>
<feature type="region of interest" description="Disordered" evidence="1">
    <location>
        <begin position="298"/>
        <end position="342"/>
    </location>
</feature>
<feature type="compositionally biased region" description="Basic and acidic residues" evidence="1">
    <location>
        <begin position="165"/>
        <end position="174"/>
    </location>
</feature>
<dbReference type="EMBL" id="BQKY01000001">
    <property type="protein sequence ID" value="GJN87629.1"/>
    <property type="molecule type" value="Genomic_DNA"/>
</dbReference>
<reference evidence="2 3" key="1">
    <citation type="submission" date="2021-12" db="EMBL/GenBank/DDBJ databases">
        <title>High titer production of polyol ester of fatty acids by Rhodotorula paludigena BS15 towards product separation-free biomass refinery.</title>
        <authorList>
            <person name="Mano J."/>
            <person name="Ono H."/>
            <person name="Tanaka T."/>
            <person name="Naito K."/>
            <person name="Sushida H."/>
            <person name="Ike M."/>
            <person name="Tokuyasu K."/>
            <person name="Kitaoka M."/>
        </authorList>
    </citation>
    <scope>NUCLEOTIDE SEQUENCE [LARGE SCALE GENOMIC DNA]</scope>
    <source>
        <strain evidence="2 3">BS15</strain>
    </source>
</reference>